<evidence type="ECO:0000313" key="1">
    <source>
        <dbReference type="EMBL" id="QFG74462.1"/>
    </source>
</evidence>
<accession>A0A5J6VK74</accession>
<proteinExistence type="predicted"/>
<reference evidence="1" key="1">
    <citation type="journal article" date="2019" name="Philos. Trans. R. Soc. Lond., B, Biol. Sci.">
        <title>Targeted metagenomic recovery of four divergent viruses reveals shared and distinctive characteristics of giant viruses of marine eukaryotes.</title>
        <authorList>
            <person name="Needham D.M."/>
            <person name="Poirier C."/>
            <person name="Hehenberger E."/>
            <person name="Jimenez V."/>
            <person name="Swalwell J.E."/>
            <person name="Santoro A.E."/>
            <person name="Worden A.Z."/>
        </authorList>
    </citation>
    <scope>NUCLEOTIDE SEQUENCE</scope>
    <source>
        <strain evidence="1">MPacV-611</strain>
    </source>
</reference>
<sequence length="132" mass="15695">MTSYEKKYLKYKKKYLELKDQMGGIRSYRSTMGIVPDTPPEPVAEVYPIPFTFRFEGEAGDIRHNRSYDINIEEDKKIADIYERLRSFGFKNPKIKTDYEMPEFIKIRFLPSLLRNMYPDFTQGDPIVFTDN</sequence>
<name>A0A5J6VK74_9VIRU</name>
<organism evidence="1">
    <name type="scientific">Megaviridae environmental sample</name>
    <dbReference type="NCBI Taxonomy" id="1737588"/>
    <lineage>
        <taxon>Viruses</taxon>
        <taxon>Varidnaviria</taxon>
        <taxon>Bamfordvirae</taxon>
        <taxon>Nucleocytoviricota</taxon>
        <taxon>Megaviricetes</taxon>
        <taxon>Imitervirales</taxon>
        <taxon>Mimiviridae</taxon>
        <taxon>environmental samples</taxon>
    </lineage>
</organism>
<protein>
    <submittedName>
        <fullName evidence="1">Uncharacterized protein</fullName>
    </submittedName>
</protein>
<dbReference type="EMBL" id="MN448288">
    <property type="protein sequence ID" value="QFG74462.1"/>
    <property type="molecule type" value="Genomic_DNA"/>
</dbReference>